<evidence type="ECO:0000256" key="1">
    <source>
        <dbReference type="SAM" id="Phobius"/>
    </source>
</evidence>
<keyword evidence="1" id="KW-0812">Transmembrane</keyword>
<dbReference type="eggNOG" id="COG2911">
    <property type="taxonomic scope" value="Bacteria"/>
</dbReference>
<sequence length="896" mass="97906">MNFEATLLSCIAPRWRTSPRPVLRLCCSPRFMDAAMTKPWRTVSVLAAGLLALLMVLSAVAWSQWQGFKHEQGIELLEWQGLRLSSGGISAERVRYAQNPENGLHLAASASGITLRLPSFFRPLPPRSLQIDQLELEIRSYPPAGDSEPPATDLEQYERWSAWLPQKLTIADLRISLPCAKGRCDERGALRFERKGESLLPLDGRLDLRRNEHRLSLTIDAQGSALGESLVLATLAIDEQPRLETRHQLEHSDRTLRWNGTLSMGSLPEAPWLLAWLGEWTATPTAAPPDMPTDMRIGAGWALTLIQNDNGVYAWRNAAGELRLSTHIPAAWPVIGLGELQGDLDLAARGQDGLWLPTELKANLQLRPSSTLLTDVPAALRPSQLNISVEPVATEMTPGQLPVQLRVETQGGAPSSLQARMRLATSPPYSLDIEQARLQTRSTRLQLDALTLQNLDATLDFSGRADLQKVELQLQKSSQAKLARLATGEVVASQLSATLPRTLALQIERNLEQPTAWRAEGPLELRLSRLEHPLLLAQGWRWSGQLKADSTALNANGSVSNDAGLTMALNLEQRWNGPLQVGGKLQEIFLRAGNPIAGSLAAWPASLELSSGRLSGDGKLTLPAGNGKPTANLTLEARGLAGIFDRSEISGLDARLTARLQRDRLLLDISELRLAELNPGFTFGPLLLRGHYEAAIDLPAKGRLTWQIAETRILGGRFWLPAGALDLAAPQQRLSARLEGVQLGDVLAAYPTEGLSGSGVIDGSFDVQRSAEGLSVRDGKLAARAPGGVLRFRSPKIEALGQANPAMKIVTEALHDFHYDLLTSDVRYDENGKLNLGLRLNGHNPALEGGRPINFSINLEEDIPALLTSLQLSDRVSETIQRRVQERLRQGNADPR</sequence>
<evidence type="ECO:0000313" key="3">
    <source>
        <dbReference type="Proteomes" id="UP000000233"/>
    </source>
</evidence>
<name>A4VN80_STUS1</name>
<accession>A4VN80</accession>
<organism evidence="2 3">
    <name type="scientific">Stutzerimonas stutzeri (strain A1501)</name>
    <name type="common">Pseudomonas stutzeri</name>
    <dbReference type="NCBI Taxonomy" id="379731"/>
    <lineage>
        <taxon>Bacteria</taxon>
        <taxon>Pseudomonadati</taxon>
        <taxon>Pseudomonadota</taxon>
        <taxon>Gammaproteobacteria</taxon>
        <taxon>Pseudomonadales</taxon>
        <taxon>Pseudomonadaceae</taxon>
        <taxon>Stutzerimonas</taxon>
    </lineage>
</organism>
<keyword evidence="1" id="KW-1133">Transmembrane helix</keyword>
<keyword evidence="1" id="KW-0472">Membrane</keyword>
<feature type="transmembrane region" description="Helical" evidence="1">
    <location>
        <begin position="40"/>
        <end position="62"/>
    </location>
</feature>
<evidence type="ECO:0008006" key="4">
    <source>
        <dbReference type="Google" id="ProtNLM"/>
    </source>
</evidence>
<dbReference type="EMBL" id="CP000304">
    <property type="protein sequence ID" value="ABP80431.1"/>
    <property type="molecule type" value="Genomic_DNA"/>
</dbReference>
<evidence type="ECO:0000313" key="2">
    <source>
        <dbReference type="EMBL" id="ABP80431.1"/>
    </source>
</evidence>
<dbReference type="Proteomes" id="UP000000233">
    <property type="component" value="Chromosome"/>
</dbReference>
<dbReference type="HOGENOM" id="CLU_016954_0_0_6"/>
<dbReference type="InterPro" id="IPR021730">
    <property type="entry name" value="YdbH"/>
</dbReference>
<dbReference type="AlphaFoldDB" id="A4VN80"/>
<protein>
    <recommendedName>
        <fullName evidence="4">Dicarboxylate transport domain-containing protein</fullName>
    </recommendedName>
</protein>
<dbReference type="KEGG" id="psa:PST_2783"/>
<proteinExistence type="predicted"/>
<dbReference type="Pfam" id="PF11739">
    <property type="entry name" value="YdbH-like"/>
    <property type="match status" value="1"/>
</dbReference>
<keyword evidence="3" id="KW-1185">Reference proteome</keyword>
<reference evidence="2 3" key="1">
    <citation type="journal article" date="2008" name="Proc. Natl. Acad. Sci. U.S.A.">
        <title>Nitrogen fixation island and rhizosphere competence traits in the genome of root-associated Pseudomonas stutzeri A1501.</title>
        <authorList>
            <person name="Yan Y."/>
            <person name="Yang J."/>
            <person name="Dou Y."/>
            <person name="Chen M."/>
            <person name="Ping S."/>
            <person name="Peng J."/>
            <person name="Lu W."/>
            <person name="Zhang W."/>
            <person name="Yao Z."/>
            <person name="Li H."/>
            <person name="Liu W."/>
            <person name="He S."/>
            <person name="Geng L."/>
            <person name="Zhang X."/>
            <person name="Yang F."/>
            <person name="Yu H."/>
            <person name="Zhan Y."/>
            <person name="Li D."/>
            <person name="Lin Z."/>
            <person name="Wang Y."/>
            <person name="Elmerich C."/>
            <person name="Lin M."/>
            <person name="Jin Q."/>
        </authorList>
    </citation>
    <scope>NUCLEOTIDE SEQUENCE [LARGE SCALE GENOMIC DNA]</scope>
    <source>
        <strain evidence="2 3">A1501</strain>
    </source>
</reference>
<gene>
    <name evidence="2" type="ordered locus">PST_2783</name>
</gene>